<keyword evidence="11" id="KW-1185">Reference proteome</keyword>
<dbReference type="Proteomes" id="UP001375240">
    <property type="component" value="Unassembled WGS sequence"/>
</dbReference>
<evidence type="ECO:0000256" key="1">
    <source>
        <dbReference type="ARBA" id="ARBA00004496"/>
    </source>
</evidence>
<dbReference type="GO" id="GO:0019901">
    <property type="term" value="F:protein kinase binding"/>
    <property type="evidence" value="ECO:0007669"/>
    <property type="project" value="InterPro"/>
</dbReference>
<dbReference type="SMART" id="SM01071">
    <property type="entry name" value="CDC37_N"/>
    <property type="match status" value="1"/>
</dbReference>
<feature type="domain" description="Cdc37 C-terminal" evidence="7">
    <location>
        <begin position="400"/>
        <end position="497"/>
    </location>
</feature>
<feature type="compositionally biased region" description="Low complexity" evidence="6">
    <location>
        <begin position="202"/>
        <end position="215"/>
    </location>
</feature>
<accession>A0AAV9UFC4</accession>
<dbReference type="Pfam" id="PF08565">
    <property type="entry name" value="CDC37_M"/>
    <property type="match status" value="1"/>
</dbReference>
<feature type="region of interest" description="Disordered" evidence="6">
    <location>
        <begin position="482"/>
        <end position="518"/>
    </location>
</feature>
<feature type="compositionally biased region" description="Basic and acidic residues" evidence="6">
    <location>
        <begin position="157"/>
        <end position="185"/>
    </location>
</feature>
<gene>
    <name evidence="10" type="primary">CDC37</name>
    <name evidence="10" type="ORF">TWF696_008282</name>
</gene>
<feature type="compositionally biased region" description="Acidic residues" evidence="6">
    <location>
        <begin position="241"/>
        <end position="253"/>
    </location>
</feature>
<dbReference type="Pfam" id="PF08564">
    <property type="entry name" value="CDC37_C"/>
    <property type="match status" value="1"/>
</dbReference>
<reference evidence="10 11" key="1">
    <citation type="submission" date="2019-10" db="EMBL/GenBank/DDBJ databases">
        <authorList>
            <person name="Palmer J.M."/>
        </authorList>
    </citation>
    <scope>NUCLEOTIDE SEQUENCE [LARGE SCALE GENOMIC DNA]</scope>
    <source>
        <strain evidence="10 11">TWF696</strain>
    </source>
</reference>
<evidence type="ECO:0000313" key="11">
    <source>
        <dbReference type="Proteomes" id="UP001375240"/>
    </source>
</evidence>
<dbReference type="GO" id="GO:0051087">
    <property type="term" value="F:protein-folding chaperone binding"/>
    <property type="evidence" value="ECO:0007669"/>
    <property type="project" value="TreeGrafter"/>
</dbReference>
<feature type="compositionally biased region" description="Low complexity" evidence="6">
    <location>
        <begin position="226"/>
        <end position="240"/>
    </location>
</feature>
<dbReference type="SMART" id="SM01069">
    <property type="entry name" value="CDC37_C"/>
    <property type="match status" value="1"/>
</dbReference>
<evidence type="ECO:0000256" key="3">
    <source>
        <dbReference type="ARBA" id="ARBA00022490"/>
    </source>
</evidence>
<dbReference type="Pfam" id="PF03234">
    <property type="entry name" value="CDC37_N"/>
    <property type="match status" value="1"/>
</dbReference>
<comment type="similarity">
    <text evidence="2">Belongs to the CDC37 family.</text>
</comment>
<protein>
    <recommendedName>
        <fullName evidence="5">Hsp90 chaperone protein kinase-targeting subunit</fullName>
    </recommendedName>
</protein>
<dbReference type="Gene3D" id="1.20.58.610">
    <property type="entry name" value="Cdc37, Hsp90 binding domain"/>
    <property type="match status" value="1"/>
</dbReference>
<evidence type="ECO:0000313" key="10">
    <source>
        <dbReference type="EMBL" id="KAK6341195.1"/>
    </source>
</evidence>
<feature type="domain" description="Cdc37 N-terminal" evidence="9">
    <location>
        <begin position="2"/>
        <end position="191"/>
    </location>
</feature>
<dbReference type="GO" id="GO:0006457">
    <property type="term" value="P:protein folding"/>
    <property type="evidence" value="ECO:0007669"/>
    <property type="project" value="TreeGrafter"/>
</dbReference>
<evidence type="ECO:0000256" key="6">
    <source>
        <dbReference type="SAM" id="MobiDB-lite"/>
    </source>
</evidence>
<dbReference type="GO" id="GO:0051082">
    <property type="term" value="F:unfolded protein binding"/>
    <property type="evidence" value="ECO:0007669"/>
    <property type="project" value="TreeGrafter"/>
</dbReference>
<dbReference type="SUPFAM" id="SSF101391">
    <property type="entry name" value="Hsp90 co-chaperone CDC37"/>
    <property type="match status" value="1"/>
</dbReference>
<keyword evidence="4" id="KW-0143">Chaperone</keyword>
<dbReference type="InterPro" id="IPR013855">
    <property type="entry name" value="Cdc37_N_dom"/>
</dbReference>
<dbReference type="GO" id="GO:0005737">
    <property type="term" value="C:cytoplasm"/>
    <property type="evidence" value="ECO:0007669"/>
    <property type="project" value="UniProtKB-SubCell"/>
</dbReference>
<comment type="caution">
    <text evidence="10">The sequence shown here is derived from an EMBL/GenBank/DDBJ whole genome shotgun (WGS) entry which is preliminary data.</text>
</comment>
<feature type="domain" description="Cdc37 Hsp90 binding" evidence="8">
    <location>
        <begin position="209"/>
        <end position="385"/>
    </location>
</feature>
<dbReference type="InterPro" id="IPR013873">
    <property type="entry name" value="Cdc37_C"/>
</dbReference>
<evidence type="ECO:0000256" key="5">
    <source>
        <dbReference type="ARBA" id="ARBA00031396"/>
    </source>
</evidence>
<dbReference type="PANTHER" id="PTHR12800:SF4">
    <property type="entry name" value="HSP90 CO-CHAPERONE CDC37"/>
    <property type="match status" value="1"/>
</dbReference>
<dbReference type="GO" id="GO:0050821">
    <property type="term" value="P:protein stabilization"/>
    <property type="evidence" value="ECO:0007669"/>
    <property type="project" value="TreeGrafter"/>
</dbReference>
<dbReference type="SMART" id="SM01070">
    <property type="entry name" value="CDC37_M"/>
    <property type="match status" value="1"/>
</dbReference>
<dbReference type="PANTHER" id="PTHR12800">
    <property type="entry name" value="CDC37-RELATED"/>
    <property type="match status" value="1"/>
</dbReference>
<evidence type="ECO:0000259" key="8">
    <source>
        <dbReference type="SMART" id="SM01070"/>
    </source>
</evidence>
<comment type="subcellular location">
    <subcellularLocation>
        <location evidence="1">Cytoplasm</location>
    </subcellularLocation>
</comment>
<name>A0AAV9UFC4_9PEZI</name>
<sequence length="518" mass="58350">MVIDYSKWDNLELSDDSDVEVHPNVDKKSFIRWKQRDIHEKREQRNRDKENMRYEHIMNDRLLLRIEALHTALKSHIEKTTTREGTPEDFVLQTLLESTTPEDLEKAQVAGKPDPKAPTYAEMLTRLADKVSEEIPKDAVDRWTAYEKGLQKFKDELRRRNDQSKAELAKMEREDARKITSDGLRDGFNTTQIMKAEPPKPEASSSSSSKPTTTKSKVETVELLNAPSASSIPPTPSSGAEADDDEDDEDEEAKFDREHHCSQLGKDFGKIKSTDLRASAEFIARNPSVLAERESDGLLIEAFNAQIDGDDARAKQYIHQAQLLQYCRQLGGSADAVRLFFKRITTPNHAAQATFFNDVNEQHFRMKGRVSEILKERAAGPKEVEQIQLHAVDPKQQIYIEIPPKDSDNPEQQAARKIFESFPPGFQKALETKNLDKINVVLGKMAVDEAEEIVGKLSESGMLSLIEEIIDSTTEEGKAKLAEIEAGKQQPAATEPTIPEEEEGEEEEKTAPVSAKVD</sequence>
<keyword evidence="3" id="KW-0963">Cytoplasm</keyword>
<evidence type="ECO:0000259" key="7">
    <source>
        <dbReference type="SMART" id="SM01069"/>
    </source>
</evidence>
<organism evidence="10 11">
    <name type="scientific">Orbilia brochopaga</name>
    <dbReference type="NCBI Taxonomy" id="3140254"/>
    <lineage>
        <taxon>Eukaryota</taxon>
        <taxon>Fungi</taxon>
        <taxon>Dikarya</taxon>
        <taxon>Ascomycota</taxon>
        <taxon>Pezizomycotina</taxon>
        <taxon>Orbiliomycetes</taxon>
        <taxon>Orbiliales</taxon>
        <taxon>Orbiliaceae</taxon>
        <taxon>Orbilia</taxon>
    </lineage>
</organism>
<proteinExistence type="inferred from homology"/>
<dbReference type="GO" id="GO:0031072">
    <property type="term" value="F:heat shock protein binding"/>
    <property type="evidence" value="ECO:0007669"/>
    <property type="project" value="TreeGrafter"/>
</dbReference>
<dbReference type="InterPro" id="IPR013874">
    <property type="entry name" value="Cdc37_Hsp90-bd"/>
</dbReference>
<dbReference type="AlphaFoldDB" id="A0AAV9UFC4"/>
<evidence type="ECO:0000259" key="9">
    <source>
        <dbReference type="SMART" id="SM01071"/>
    </source>
</evidence>
<dbReference type="InterPro" id="IPR038189">
    <property type="entry name" value="Cdc37_Hsp90-bd_sf"/>
</dbReference>
<feature type="compositionally biased region" description="Acidic residues" evidence="6">
    <location>
        <begin position="498"/>
        <end position="508"/>
    </location>
</feature>
<evidence type="ECO:0000256" key="4">
    <source>
        <dbReference type="ARBA" id="ARBA00023186"/>
    </source>
</evidence>
<evidence type="ECO:0000256" key="2">
    <source>
        <dbReference type="ARBA" id="ARBA00006222"/>
    </source>
</evidence>
<feature type="region of interest" description="Disordered" evidence="6">
    <location>
        <begin position="157"/>
        <end position="261"/>
    </location>
</feature>
<dbReference type="InterPro" id="IPR004918">
    <property type="entry name" value="Cdc37"/>
</dbReference>
<dbReference type="EMBL" id="JAVHNQ010000007">
    <property type="protein sequence ID" value="KAK6341195.1"/>
    <property type="molecule type" value="Genomic_DNA"/>
</dbReference>